<dbReference type="CDD" id="cd00109">
    <property type="entry name" value="Kunitz-type"/>
    <property type="match status" value="1"/>
</dbReference>
<dbReference type="InterPro" id="IPR002223">
    <property type="entry name" value="Kunitz_BPTI"/>
</dbReference>
<dbReference type="Gene3D" id="4.10.410.10">
    <property type="entry name" value="Pancreatic trypsin inhibitor Kunitz domain"/>
    <property type="match status" value="1"/>
</dbReference>
<feature type="domain" description="BPTI/Kunitz inhibitor" evidence="3">
    <location>
        <begin position="81"/>
        <end position="131"/>
    </location>
</feature>
<dbReference type="SUPFAM" id="SSF57362">
    <property type="entry name" value="BPTI-like"/>
    <property type="match status" value="2"/>
</dbReference>
<dbReference type="AlphaFoldDB" id="A0A4E0S3V4"/>
<keyword evidence="2" id="KW-0472">Membrane</keyword>
<dbReference type="PROSITE" id="PS50279">
    <property type="entry name" value="BPTI_KUNITZ_2"/>
    <property type="match status" value="1"/>
</dbReference>
<accession>A0A4E0S3V4</accession>
<dbReference type="GO" id="GO:0005615">
    <property type="term" value="C:extracellular space"/>
    <property type="evidence" value="ECO:0007669"/>
    <property type="project" value="TreeGrafter"/>
</dbReference>
<keyword evidence="2" id="KW-1133">Transmembrane helix</keyword>
<sequence>MHTLQVAIVSILVITIFSINAILRQEITPHEARDPGPCKDKKIRRSCGQIKKRCTSSACGGCQETKNNYQTMKNCNLKCKCKQPIAAGECNSDRPSHGWDGVKHDCVSLPRKGCGGNSNRHRTRARCMATCKWR</sequence>
<dbReference type="InterPro" id="IPR036880">
    <property type="entry name" value="Kunitz_BPTI_sf"/>
</dbReference>
<feature type="transmembrane region" description="Helical" evidence="2">
    <location>
        <begin position="6"/>
        <end position="23"/>
    </location>
</feature>
<name>A0A4E0S3V4_FASHE</name>
<dbReference type="EMBL" id="JXXN02000220">
    <property type="protein sequence ID" value="THD28170.1"/>
    <property type="molecule type" value="Genomic_DNA"/>
</dbReference>
<dbReference type="PANTHER" id="PTHR10083:SF374">
    <property type="entry name" value="BPTI_KUNITZ INHIBITOR DOMAIN-CONTAINING PROTEIN"/>
    <property type="match status" value="1"/>
</dbReference>
<dbReference type="InterPro" id="IPR050098">
    <property type="entry name" value="TFPI/VKTCI-like"/>
</dbReference>
<evidence type="ECO:0000259" key="3">
    <source>
        <dbReference type="PROSITE" id="PS50279"/>
    </source>
</evidence>
<evidence type="ECO:0000313" key="5">
    <source>
        <dbReference type="Proteomes" id="UP000230066"/>
    </source>
</evidence>
<organism evidence="4 5">
    <name type="scientific">Fasciola hepatica</name>
    <name type="common">Liver fluke</name>
    <dbReference type="NCBI Taxonomy" id="6192"/>
    <lineage>
        <taxon>Eukaryota</taxon>
        <taxon>Metazoa</taxon>
        <taxon>Spiralia</taxon>
        <taxon>Lophotrochozoa</taxon>
        <taxon>Platyhelminthes</taxon>
        <taxon>Trematoda</taxon>
        <taxon>Digenea</taxon>
        <taxon>Plagiorchiida</taxon>
        <taxon>Echinostomata</taxon>
        <taxon>Echinostomatoidea</taxon>
        <taxon>Fasciolidae</taxon>
        <taxon>Fasciola</taxon>
    </lineage>
</organism>
<dbReference type="Pfam" id="PF00014">
    <property type="entry name" value="Kunitz_BPTI"/>
    <property type="match status" value="1"/>
</dbReference>
<dbReference type="GO" id="GO:0004867">
    <property type="term" value="F:serine-type endopeptidase inhibitor activity"/>
    <property type="evidence" value="ECO:0007669"/>
    <property type="project" value="InterPro"/>
</dbReference>
<reference evidence="4" key="1">
    <citation type="submission" date="2019-03" db="EMBL/GenBank/DDBJ databases">
        <title>Improved annotation for the trematode Fasciola hepatica.</title>
        <authorList>
            <person name="Choi Y.-J."/>
            <person name="Martin J."/>
            <person name="Mitreva M."/>
        </authorList>
    </citation>
    <scope>NUCLEOTIDE SEQUENCE [LARGE SCALE GENOMIC DNA]</scope>
</reference>
<dbReference type="PANTHER" id="PTHR10083">
    <property type="entry name" value="KUNITZ-TYPE PROTEASE INHIBITOR-RELATED"/>
    <property type="match status" value="1"/>
</dbReference>
<evidence type="ECO:0000256" key="2">
    <source>
        <dbReference type="SAM" id="Phobius"/>
    </source>
</evidence>
<keyword evidence="5" id="KW-1185">Reference proteome</keyword>
<keyword evidence="1" id="KW-1015">Disulfide bond</keyword>
<evidence type="ECO:0000256" key="1">
    <source>
        <dbReference type="ARBA" id="ARBA00023157"/>
    </source>
</evidence>
<dbReference type="Proteomes" id="UP000230066">
    <property type="component" value="Unassembled WGS sequence"/>
</dbReference>
<comment type="caution">
    <text evidence="4">The sequence shown here is derived from an EMBL/GenBank/DDBJ whole genome shotgun (WGS) entry which is preliminary data.</text>
</comment>
<gene>
    <name evidence="4" type="ORF">D915_000970</name>
</gene>
<dbReference type="SMART" id="SM00131">
    <property type="entry name" value="KU"/>
    <property type="match status" value="1"/>
</dbReference>
<protein>
    <recommendedName>
        <fullName evidence="3">BPTI/Kunitz inhibitor domain-containing protein</fullName>
    </recommendedName>
</protein>
<evidence type="ECO:0000313" key="4">
    <source>
        <dbReference type="EMBL" id="THD28170.1"/>
    </source>
</evidence>
<keyword evidence="2" id="KW-0812">Transmembrane</keyword>
<proteinExistence type="predicted"/>